<keyword evidence="2" id="KW-1185">Reference proteome</keyword>
<dbReference type="EMBL" id="CADEAL010003779">
    <property type="protein sequence ID" value="CAB1445757.1"/>
    <property type="molecule type" value="Genomic_DNA"/>
</dbReference>
<dbReference type="Proteomes" id="UP001153269">
    <property type="component" value="Unassembled WGS sequence"/>
</dbReference>
<proteinExistence type="predicted"/>
<protein>
    <submittedName>
        <fullName evidence="1">Uncharacterized protein</fullName>
    </submittedName>
</protein>
<evidence type="ECO:0000313" key="1">
    <source>
        <dbReference type="EMBL" id="CAB1445757.1"/>
    </source>
</evidence>
<dbReference type="AlphaFoldDB" id="A0A9N7VAA3"/>
<accession>A0A9N7VAA3</accession>
<name>A0A9N7VAA3_PLEPL</name>
<gene>
    <name evidence="1" type="ORF">PLEPLA_LOCUS33494</name>
</gene>
<comment type="caution">
    <text evidence="1">The sequence shown here is derived from an EMBL/GenBank/DDBJ whole genome shotgun (WGS) entry which is preliminary data.</text>
</comment>
<organism evidence="1 2">
    <name type="scientific">Pleuronectes platessa</name>
    <name type="common">European plaice</name>
    <dbReference type="NCBI Taxonomy" id="8262"/>
    <lineage>
        <taxon>Eukaryota</taxon>
        <taxon>Metazoa</taxon>
        <taxon>Chordata</taxon>
        <taxon>Craniata</taxon>
        <taxon>Vertebrata</taxon>
        <taxon>Euteleostomi</taxon>
        <taxon>Actinopterygii</taxon>
        <taxon>Neopterygii</taxon>
        <taxon>Teleostei</taxon>
        <taxon>Neoteleostei</taxon>
        <taxon>Acanthomorphata</taxon>
        <taxon>Carangaria</taxon>
        <taxon>Pleuronectiformes</taxon>
        <taxon>Pleuronectoidei</taxon>
        <taxon>Pleuronectidae</taxon>
        <taxon>Pleuronectes</taxon>
    </lineage>
</organism>
<reference evidence="1" key="1">
    <citation type="submission" date="2020-03" db="EMBL/GenBank/DDBJ databases">
        <authorList>
            <person name="Weist P."/>
        </authorList>
    </citation>
    <scope>NUCLEOTIDE SEQUENCE</scope>
</reference>
<sequence length="78" mass="9249">MKTVRRKRRQSMHDTLVSRRWSRGSGFIFRDPHFALFLLQGKLLMTLPQLHWGSENPFYAVTMPDQGNKHGPDKWCHL</sequence>
<evidence type="ECO:0000313" key="2">
    <source>
        <dbReference type="Proteomes" id="UP001153269"/>
    </source>
</evidence>